<gene>
    <name evidence="2" type="ORF">ENW50_02850</name>
</gene>
<proteinExistence type="predicted"/>
<comment type="caution">
    <text evidence="2">The sequence shown here is derived from an EMBL/GenBank/DDBJ whole genome shotgun (WGS) entry which is preliminary data.</text>
</comment>
<evidence type="ECO:0000313" key="2">
    <source>
        <dbReference type="EMBL" id="HGY93618.1"/>
    </source>
</evidence>
<dbReference type="InterPro" id="IPR007352">
    <property type="entry name" value="DUF420"/>
</dbReference>
<feature type="transmembrane region" description="Helical" evidence="1">
    <location>
        <begin position="123"/>
        <end position="150"/>
    </location>
</feature>
<dbReference type="Pfam" id="PF04238">
    <property type="entry name" value="DUF420"/>
    <property type="match status" value="1"/>
</dbReference>
<dbReference type="AlphaFoldDB" id="A0A7V4XR41"/>
<dbReference type="PANTHER" id="PTHR37692">
    <property type="entry name" value="HYPOTHETICAL MEMBRANE SPANNING PROTEIN"/>
    <property type="match status" value="1"/>
</dbReference>
<feature type="transmembrane region" description="Helical" evidence="1">
    <location>
        <begin position="54"/>
        <end position="71"/>
    </location>
</feature>
<keyword evidence="1" id="KW-0812">Transmembrane</keyword>
<accession>A0A7V4XR41</accession>
<evidence type="ECO:0000256" key="1">
    <source>
        <dbReference type="SAM" id="Phobius"/>
    </source>
</evidence>
<keyword evidence="1" id="KW-0472">Membrane</keyword>
<dbReference type="EMBL" id="DTKL01000017">
    <property type="protein sequence ID" value="HGY93618.1"/>
    <property type="molecule type" value="Genomic_DNA"/>
</dbReference>
<dbReference type="PANTHER" id="PTHR37692:SF1">
    <property type="entry name" value="DUF420 DOMAIN-CONTAINING PROTEIN"/>
    <property type="match status" value="1"/>
</dbReference>
<feature type="transmembrane region" description="Helical" evidence="1">
    <location>
        <begin position="162"/>
        <end position="180"/>
    </location>
</feature>
<name>A0A7V4XR41_9BACT</name>
<organism evidence="2">
    <name type="scientific">Acidobacterium capsulatum</name>
    <dbReference type="NCBI Taxonomy" id="33075"/>
    <lineage>
        <taxon>Bacteria</taxon>
        <taxon>Pseudomonadati</taxon>
        <taxon>Acidobacteriota</taxon>
        <taxon>Terriglobia</taxon>
        <taxon>Terriglobales</taxon>
        <taxon>Acidobacteriaceae</taxon>
        <taxon>Acidobacterium</taxon>
    </lineage>
</organism>
<protein>
    <submittedName>
        <fullName evidence="2">DUF420 domain-containing protein</fullName>
    </submittedName>
</protein>
<sequence length="181" mass="19741">MNQQAVPRTNSSAAIAGIVAVSLVALGFLCWLLFVHQAVPTASGKFDFLLPLEGVFNGASAVALIIGLRMIKRRRITAHRNAMLSAFIFSSLFLICYIVHHALHGDQLFAGHGAIRVIYLGILISHIVLSAVALPLILVTFFFALTGRFVAHRKLAPVTYPIWLYVSVTGVVVYAMLAAWR</sequence>
<keyword evidence="1" id="KW-1133">Transmembrane helix</keyword>
<feature type="transmembrane region" description="Helical" evidence="1">
    <location>
        <begin position="12"/>
        <end position="34"/>
    </location>
</feature>
<feature type="transmembrane region" description="Helical" evidence="1">
    <location>
        <begin position="83"/>
        <end position="103"/>
    </location>
</feature>
<reference evidence="2" key="1">
    <citation type="journal article" date="2020" name="mSystems">
        <title>Genome- and Community-Level Interaction Insights into Carbon Utilization and Element Cycling Functions of Hydrothermarchaeota in Hydrothermal Sediment.</title>
        <authorList>
            <person name="Zhou Z."/>
            <person name="Liu Y."/>
            <person name="Xu W."/>
            <person name="Pan J."/>
            <person name="Luo Z.H."/>
            <person name="Li M."/>
        </authorList>
    </citation>
    <scope>NUCLEOTIDE SEQUENCE [LARGE SCALE GENOMIC DNA]</scope>
    <source>
        <strain evidence="2">SpSt-855</strain>
    </source>
</reference>